<evidence type="ECO:0000256" key="1">
    <source>
        <dbReference type="ARBA" id="ARBA00007958"/>
    </source>
</evidence>
<accession>A0A497EK25</accession>
<evidence type="ECO:0000313" key="3">
    <source>
        <dbReference type="Proteomes" id="UP000278475"/>
    </source>
</evidence>
<dbReference type="SFLD" id="SFLDG01129">
    <property type="entry name" value="C1.5:_HAD__Beta-PGM__Phosphata"/>
    <property type="match status" value="1"/>
</dbReference>
<gene>
    <name evidence="2" type="ORF">DRJ31_10890</name>
</gene>
<dbReference type="SFLD" id="SFLDS00003">
    <property type="entry name" value="Haloacid_Dehalogenase"/>
    <property type="match status" value="1"/>
</dbReference>
<dbReference type="EMBL" id="QMQV01000234">
    <property type="protein sequence ID" value="RLE45718.1"/>
    <property type="molecule type" value="Genomic_DNA"/>
</dbReference>
<protein>
    <recommendedName>
        <fullName evidence="4">HAD family phosphatase</fullName>
    </recommendedName>
</protein>
<dbReference type="Pfam" id="PF00702">
    <property type="entry name" value="Hydrolase"/>
    <property type="match status" value="1"/>
</dbReference>
<dbReference type="Proteomes" id="UP000278475">
    <property type="component" value="Unassembled WGS sequence"/>
</dbReference>
<dbReference type="PANTHER" id="PTHR43611">
    <property type="entry name" value="ALPHA-D-GLUCOSE 1-PHOSPHATE PHOSPHATASE"/>
    <property type="match status" value="1"/>
</dbReference>
<organism evidence="2 3">
    <name type="scientific">Thermoproteota archaeon</name>
    <dbReference type="NCBI Taxonomy" id="2056631"/>
    <lineage>
        <taxon>Archaea</taxon>
        <taxon>Thermoproteota</taxon>
    </lineage>
</organism>
<dbReference type="PANTHER" id="PTHR43611:SF3">
    <property type="entry name" value="FLAVIN MONONUCLEOTIDE HYDROLASE 1, CHLOROPLATIC"/>
    <property type="match status" value="1"/>
</dbReference>
<evidence type="ECO:0000313" key="2">
    <source>
        <dbReference type="EMBL" id="RLE45718.1"/>
    </source>
</evidence>
<evidence type="ECO:0008006" key="4">
    <source>
        <dbReference type="Google" id="ProtNLM"/>
    </source>
</evidence>
<name>A0A497EK25_9CREN</name>
<comment type="similarity">
    <text evidence="1">Belongs to the HAD-like hydrolase superfamily.</text>
</comment>
<dbReference type="Gene3D" id="3.40.50.1000">
    <property type="entry name" value="HAD superfamily/HAD-like"/>
    <property type="match status" value="1"/>
</dbReference>
<dbReference type="AlphaFoldDB" id="A0A497EK25"/>
<dbReference type="SUPFAM" id="SSF56784">
    <property type="entry name" value="HAD-like"/>
    <property type="match status" value="1"/>
</dbReference>
<dbReference type="InterPro" id="IPR036412">
    <property type="entry name" value="HAD-like_sf"/>
</dbReference>
<dbReference type="NCBIfam" id="TIGR01509">
    <property type="entry name" value="HAD-SF-IA-v3"/>
    <property type="match status" value="1"/>
</dbReference>
<dbReference type="InterPro" id="IPR023214">
    <property type="entry name" value="HAD_sf"/>
</dbReference>
<reference evidence="2 3" key="1">
    <citation type="submission" date="2018-06" db="EMBL/GenBank/DDBJ databases">
        <title>Extensive metabolic versatility and redundancy in microbially diverse, dynamic hydrothermal sediments.</title>
        <authorList>
            <person name="Dombrowski N."/>
            <person name="Teske A."/>
            <person name="Baker B.J."/>
        </authorList>
    </citation>
    <scope>NUCLEOTIDE SEQUENCE [LARGE SCALE GENOMIC DNA]</scope>
    <source>
        <strain evidence="2">B66_G16</strain>
    </source>
</reference>
<dbReference type="InterPro" id="IPR006439">
    <property type="entry name" value="HAD-SF_hydro_IA"/>
</dbReference>
<proteinExistence type="inferred from homology"/>
<dbReference type="PRINTS" id="PR00413">
    <property type="entry name" value="HADHALOGNASE"/>
</dbReference>
<comment type="caution">
    <text evidence="2">The sequence shown here is derived from an EMBL/GenBank/DDBJ whole genome shotgun (WGS) entry which is preliminary data.</text>
</comment>
<sequence length="190" mass="22091">MPRKFAAIAVDLAGVLTADGLREVQNRLEGRYANFSETFRKHWYKCAKGSITTAEMWSSVFRNYGTEIDSDAARMLDEEAVLNHRVNQRVLRMLERSRKKGRKTFLVTNTAYEYLNEIERRHHLRFGELFTGIIAPYLTGRMKPDERVFSMLIDECGVEPEEILYLDDSQKNVETARNLGIDARVYRYLG</sequence>